<sequence length="72" mass="8363">MANFNSVRSGKMEKRFPDTSQTVPNDRGTRLSNSLRSDLKRPTAESEQMEKEINEFKPPLKENKLSGYLERF</sequence>
<organism evidence="4">
    <name type="scientific">Gongylonema pulchrum</name>
    <dbReference type="NCBI Taxonomy" id="637853"/>
    <lineage>
        <taxon>Eukaryota</taxon>
        <taxon>Metazoa</taxon>
        <taxon>Ecdysozoa</taxon>
        <taxon>Nematoda</taxon>
        <taxon>Chromadorea</taxon>
        <taxon>Rhabditida</taxon>
        <taxon>Spirurina</taxon>
        <taxon>Spiruromorpha</taxon>
        <taxon>Spiruroidea</taxon>
        <taxon>Gongylonematidae</taxon>
        <taxon>Gongylonema</taxon>
    </lineage>
</organism>
<dbReference type="AlphaFoldDB" id="A0A183D7V9"/>
<evidence type="ECO:0000256" key="1">
    <source>
        <dbReference type="SAM" id="MobiDB-lite"/>
    </source>
</evidence>
<feature type="compositionally biased region" description="Polar residues" evidence="1">
    <location>
        <begin position="18"/>
        <end position="36"/>
    </location>
</feature>
<protein>
    <submittedName>
        <fullName evidence="4">StbA</fullName>
    </submittedName>
</protein>
<keyword evidence="3" id="KW-1185">Reference proteome</keyword>
<evidence type="ECO:0000313" key="3">
    <source>
        <dbReference type="Proteomes" id="UP000271098"/>
    </source>
</evidence>
<proteinExistence type="predicted"/>
<evidence type="ECO:0000313" key="2">
    <source>
        <dbReference type="EMBL" id="VDK47407.1"/>
    </source>
</evidence>
<dbReference type="Proteomes" id="UP000271098">
    <property type="component" value="Unassembled WGS sequence"/>
</dbReference>
<evidence type="ECO:0000313" key="4">
    <source>
        <dbReference type="WBParaSite" id="GPUH_0000480701-mRNA-1"/>
    </source>
</evidence>
<dbReference type="EMBL" id="UYRT01009440">
    <property type="protein sequence ID" value="VDK47407.1"/>
    <property type="molecule type" value="Genomic_DNA"/>
</dbReference>
<feature type="region of interest" description="Disordered" evidence="1">
    <location>
        <begin position="1"/>
        <end position="58"/>
    </location>
</feature>
<reference evidence="4" key="1">
    <citation type="submission" date="2016-06" db="UniProtKB">
        <authorList>
            <consortium name="WormBaseParasite"/>
        </authorList>
    </citation>
    <scope>IDENTIFICATION</scope>
</reference>
<dbReference type="WBParaSite" id="GPUH_0000480701-mRNA-1">
    <property type="protein sequence ID" value="GPUH_0000480701-mRNA-1"/>
    <property type="gene ID" value="GPUH_0000480701"/>
</dbReference>
<accession>A0A183D7V9</accession>
<reference evidence="2 3" key="2">
    <citation type="submission" date="2018-11" db="EMBL/GenBank/DDBJ databases">
        <authorList>
            <consortium name="Pathogen Informatics"/>
        </authorList>
    </citation>
    <scope>NUCLEOTIDE SEQUENCE [LARGE SCALE GENOMIC DNA]</scope>
</reference>
<gene>
    <name evidence="2" type="ORF">GPUH_LOCUS4798</name>
</gene>
<feature type="compositionally biased region" description="Basic and acidic residues" evidence="1">
    <location>
        <begin position="37"/>
        <end position="58"/>
    </location>
</feature>
<name>A0A183D7V9_9BILA</name>